<sequence>MDCAFVSSGSALFGRNGEKLRCNRNGARRSSTLQMSAHSAVDGMGFGGKAVLGHGPIADATVRLTLDIGPITNVSFESLALIVAMLGGVLVSSLIIWLIARQ</sequence>
<protein>
    <submittedName>
        <fullName evidence="2">Uncharacterized protein</fullName>
    </submittedName>
</protein>
<name>A0AAV8UMK4_9RHOD</name>
<feature type="transmembrane region" description="Helical" evidence="1">
    <location>
        <begin position="79"/>
        <end position="100"/>
    </location>
</feature>
<keyword evidence="1" id="KW-0812">Transmembrane</keyword>
<dbReference type="AlphaFoldDB" id="A0AAV8UMK4"/>
<keyword evidence="3" id="KW-1185">Reference proteome</keyword>
<keyword evidence="1" id="KW-1133">Transmembrane helix</keyword>
<dbReference type="EMBL" id="JAMWBK010000007">
    <property type="protein sequence ID" value="KAJ8903738.1"/>
    <property type="molecule type" value="Genomic_DNA"/>
</dbReference>
<accession>A0AAV8UMK4</accession>
<evidence type="ECO:0000313" key="2">
    <source>
        <dbReference type="EMBL" id="KAJ8903738.1"/>
    </source>
</evidence>
<keyword evidence="1" id="KW-0472">Membrane</keyword>
<reference evidence="2 3" key="1">
    <citation type="journal article" date="2023" name="Nat. Commun.">
        <title>Origin of minicircular mitochondrial genomes in red algae.</title>
        <authorList>
            <person name="Lee Y."/>
            <person name="Cho C.H."/>
            <person name="Lee Y.M."/>
            <person name="Park S.I."/>
            <person name="Yang J.H."/>
            <person name="West J.A."/>
            <person name="Bhattacharya D."/>
            <person name="Yoon H.S."/>
        </authorList>
    </citation>
    <scope>NUCLEOTIDE SEQUENCE [LARGE SCALE GENOMIC DNA]</scope>
    <source>
        <strain evidence="2 3">CCMP1338</strain>
        <tissue evidence="2">Whole cell</tissue>
    </source>
</reference>
<evidence type="ECO:0000313" key="3">
    <source>
        <dbReference type="Proteomes" id="UP001157974"/>
    </source>
</evidence>
<dbReference type="Proteomes" id="UP001157974">
    <property type="component" value="Unassembled WGS sequence"/>
</dbReference>
<evidence type="ECO:0000256" key="1">
    <source>
        <dbReference type="SAM" id="Phobius"/>
    </source>
</evidence>
<organism evidence="2 3">
    <name type="scientific">Rhodosorus marinus</name>
    <dbReference type="NCBI Taxonomy" id="101924"/>
    <lineage>
        <taxon>Eukaryota</taxon>
        <taxon>Rhodophyta</taxon>
        <taxon>Stylonematophyceae</taxon>
        <taxon>Stylonematales</taxon>
        <taxon>Stylonemataceae</taxon>
        <taxon>Rhodosorus</taxon>
    </lineage>
</organism>
<proteinExistence type="predicted"/>
<comment type="caution">
    <text evidence="2">The sequence shown here is derived from an EMBL/GenBank/DDBJ whole genome shotgun (WGS) entry which is preliminary data.</text>
</comment>
<gene>
    <name evidence="2" type="ORF">NDN08_004838</name>
</gene>